<feature type="transmembrane region" description="Helical" evidence="8">
    <location>
        <begin position="271"/>
        <end position="293"/>
    </location>
</feature>
<evidence type="ECO:0000313" key="10">
    <source>
        <dbReference type="Proteomes" id="UP000523000"/>
    </source>
</evidence>
<keyword evidence="4 8" id="KW-0812">Transmembrane</keyword>
<gene>
    <name evidence="9" type="ORF">E9229_001849</name>
</gene>
<reference evidence="9 10" key="1">
    <citation type="submission" date="2020-08" db="EMBL/GenBank/DDBJ databases">
        <title>Sequencing the genomes of 1000 actinobacteria strains.</title>
        <authorList>
            <person name="Klenk H.-P."/>
        </authorList>
    </citation>
    <scope>NUCLEOTIDE SEQUENCE [LARGE SCALE GENOMIC DNA]</scope>
    <source>
        <strain evidence="9 10">DSM 22826</strain>
    </source>
</reference>
<accession>A0A839QH30</accession>
<dbReference type="InterPro" id="IPR001248">
    <property type="entry name" value="Pur-cyt_permease"/>
</dbReference>
<feature type="transmembrane region" description="Helical" evidence="8">
    <location>
        <begin position="104"/>
        <end position="126"/>
    </location>
</feature>
<dbReference type="CDD" id="cd11484">
    <property type="entry name" value="SLC-NCS1sbd_CobB-like"/>
    <property type="match status" value="1"/>
</dbReference>
<dbReference type="PIRSF" id="PIRSF002744">
    <property type="entry name" value="Pur-cyt_permease"/>
    <property type="match status" value="1"/>
</dbReference>
<evidence type="ECO:0000256" key="7">
    <source>
        <dbReference type="PIRNR" id="PIRNR002744"/>
    </source>
</evidence>
<feature type="transmembrane region" description="Helical" evidence="8">
    <location>
        <begin position="355"/>
        <end position="377"/>
    </location>
</feature>
<keyword evidence="6 7" id="KW-0472">Membrane</keyword>
<feature type="transmembrane region" description="Helical" evidence="8">
    <location>
        <begin position="138"/>
        <end position="162"/>
    </location>
</feature>
<keyword evidence="3 7" id="KW-0813">Transport</keyword>
<dbReference type="AlphaFoldDB" id="A0A839QH30"/>
<sequence>MSTQQRSRLFDIEQESIAPIPEDARHGKATELFTIWFGMNMTPLTVVTGATATSLLGLPLIPSIIAIMIGHALGGIGMALHAAQGPALGVPQMLQARGQFGSKGASLIVAVAILMFVGYFASNLIVSADSITTLLPGASGTAMIIGCACLSFVIAAFGYNLVRKVTQIGAYVVGALVLVSFFALFANGDFWANISAGEFTWPAFFAMLAIGIVWQLTYAPYVSDYSRYLPAKSGTKGAFWGTYLGCVTSSATLMVLGAGVGLAVTGVDAMAGLHGILGPVLGALVLVGFALVAASGNSVNAYCSALCALTLVETFRSGWRPAAKARLITSLVLHVIGISLALTAATSFASSYFSFLSVLLYILIPWSAVNLVDYYIIRHGSYAVTEFYAADGGRYGRWNAGSLLVFVIGVAAQIPFMATTFYTGPLAGAMNGIDIAWFVGLSVSALAYIIIARLAPAMIRLEPATVYSEPVRK</sequence>
<feature type="transmembrane region" description="Helical" evidence="8">
    <location>
        <begin position="65"/>
        <end position="84"/>
    </location>
</feature>
<evidence type="ECO:0000256" key="2">
    <source>
        <dbReference type="ARBA" id="ARBA00008974"/>
    </source>
</evidence>
<dbReference type="PANTHER" id="PTHR31806">
    <property type="entry name" value="PURINE-CYTOSINE PERMEASE FCY2-RELATED"/>
    <property type="match status" value="1"/>
</dbReference>
<dbReference type="GO" id="GO:0022857">
    <property type="term" value="F:transmembrane transporter activity"/>
    <property type="evidence" value="ECO:0007669"/>
    <property type="project" value="InterPro"/>
</dbReference>
<dbReference type="InterPro" id="IPR026030">
    <property type="entry name" value="Pur-cyt_permease_Fcy2/21/22"/>
</dbReference>
<evidence type="ECO:0000313" key="9">
    <source>
        <dbReference type="EMBL" id="MBB2995658.1"/>
    </source>
</evidence>
<proteinExistence type="inferred from homology"/>
<evidence type="ECO:0000256" key="8">
    <source>
        <dbReference type="SAM" id="Phobius"/>
    </source>
</evidence>
<keyword evidence="10" id="KW-1185">Reference proteome</keyword>
<feature type="transmembrane region" description="Helical" evidence="8">
    <location>
        <begin position="35"/>
        <end position="58"/>
    </location>
</feature>
<comment type="similarity">
    <text evidence="2 7">Belongs to the purine-cytosine permease (2.A.39) family.</text>
</comment>
<evidence type="ECO:0000256" key="5">
    <source>
        <dbReference type="ARBA" id="ARBA00022989"/>
    </source>
</evidence>
<feature type="transmembrane region" description="Helical" evidence="8">
    <location>
        <begin position="327"/>
        <end position="349"/>
    </location>
</feature>
<evidence type="ECO:0000256" key="6">
    <source>
        <dbReference type="ARBA" id="ARBA00023136"/>
    </source>
</evidence>
<feature type="transmembrane region" description="Helical" evidence="8">
    <location>
        <begin position="238"/>
        <end position="264"/>
    </location>
</feature>
<comment type="subcellular location">
    <subcellularLocation>
        <location evidence="1">Membrane</location>
        <topology evidence="1">Multi-pass membrane protein</topology>
    </subcellularLocation>
</comment>
<protein>
    <submittedName>
        <fullName evidence="9">NCS1 family nucleobase:cation symporter-1</fullName>
    </submittedName>
</protein>
<dbReference type="RefSeq" id="WP_183510880.1">
    <property type="nucleotide sequence ID" value="NZ_BAABGK010000029.1"/>
</dbReference>
<dbReference type="Gene3D" id="1.10.4160.10">
    <property type="entry name" value="Hydantoin permease"/>
    <property type="match status" value="1"/>
</dbReference>
<dbReference type="GO" id="GO:0005886">
    <property type="term" value="C:plasma membrane"/>
    <property type="evidence" value="ECO:0007669"/>
    <property type="project" value="TreeGrafter"/>
</dbReference>
<feature type="transmembrane region" description="Helical" evidence="8">
    <location>
        <begin position="168"/>
        <end position="187"/>
    </location>
</feature>
<feature type="transmembrane region" description="Helical" evidence="8">
    <location>
        <begin position="435"/>
        <end position="455"/>
    </location>
</feature>
<dbReference type="PANTHER" id="PTHR31806:SF1">
    <property type="entry name" value="PURINE-CYTOSINE PERMEASE FCY2-RELATED"/>
    <property type="match status" value="1"/>
</dbReference>
<evidence type="ECO:0000256" key="4">
    <source>
        <dbReference type="ARBA" id="ARBA00022692"/>
    </source>
</evidence>
<comment type="caution">
    <text evidence="9">The sequence shown here is derived from an EMBL/GenBank/DDBJ whole genome shotgun (WGS) entry which is preliminary data.</text>
</comment>
<dbReference type="EMBL" id="JACHVS010000001">
    <property type="protein sequence ID" value="MBB2995658.1"/>
    <property type="molecule type" value="Genomic_DNA"/>
</dbReference>
<organism evidence="9 10">
    <name type="scientific">Paeniglutamicibacter cryotolerans</name>
    <dbReference type="NCBI Taxonomy" id="670079"/>
    <lineage>
        <taxon>Bacteria</taxon>
        <taxon>Bacillati</taxon>
        <taxon>Actinomycetota</taxon>
        <taxon>Actinomycetes</taxon>
        <taxon>Micrococcales</taxon>
        <taxon>Micrococcaceae</taxon>
        <taxon>Paeniglutamicibacter</taxon>
    </lineage>
</organism>
<feature type="transmembrane region" description="Helical" evidence="8">
    <location>
        <begin position="398"/>
        <end position="423"/>
    </location>
</feature>
<dbReference type="Pfam" id="PF02133">
    <property type="entry name" value="Transp_cyt_pur"/>
    <property type="match status" value="1"/>
</dbReference>
<dbReference type="Proteomes" id="UP000523000">
    <property type="component" value="Unassembled WGS sequence"/>
</dbReference>
<name>A0A839QH30_9MICC</name>
<evidence type="ECO:0000256" key="3">
    <source>
        <dbReference type="ARBA" id="ARBA00022448"/>
    </source>
</evidence>
<keyword evidence="5 8" id="KW-1133">Transmembrane helix</keyword>
<feature type="transmembrane region" description="Helical" evidence="8">
    <location>
        <begin position="199"/>
        <end position="218"/>
    </location>
</feature>
<evidence type="ECO:0000256" key="1">
    <source>
        <dbReference type="ARBA" id="ARBA00004141"/>
    </source>
</evidence>